<organism evidence="1 2">
    <name type="scientific">Candidatus Epulonipiscium fishelsonii</name>
    <dbReference type="NCBI Taxonomy" id="77094"/>
    <lineage>
        <taxon>Bacteria</taxon>
        <taxon>Bacillati</taxon>
        <taxon>Bacillota</taxon>
        <taxon>Clostridia</taxon>
        <taxon>Lachnospirales</taxon>
        <taxon>Lachnospiraceae</taxon>
        <taxon>Candidatus Epulonipiscium</taxon>
    </lineage>
</organism>
<dbReference type="Proteomes" id="UP000188605">
    <property type="component" value="Unassembled WGS sequence"/>
</dbReference>
<gene>
    <name evidence="1" type="ORF">AN396_02560</name>
</gene>
<evidence type="ECO:0000313" key="2">
    <source>
        <dbReference type="Proteomes" id="UP000188605"/>
    </source>
</evidence>
<proteinExistence type="predicted"/>
<dbReference type="EMBL" id="LJDB01000023">
    <property type="protein sequence ID" value="ONI41972.1"/>
    <property type="molecule type" value="Genomic_DNA"/>
</dbReference>
<accession>A0ACC8XF42</accession>
<evidence type="ECO:0000313" key="1">
    <source>
        <dbReference type="EMBL" id="ONI41972.1"/>
    </source>
</evidence>
<sequence>MTKYKIFHSVNSGLCFYNDYKSIMIDFLHGGKEVGFSKFPTSLYENMLNKEGLFSRETSLFFTHTHKDHYDVMLLNEFEKLYPISFQTVTTLKTVHEGKQFKDVNHQSIILTLDDNHYFVSGDALLDEQTAINTKELISSTDLEAIFVNPYQLISQAFKAFRKQLNIKNIYLYHLPFAEDDCYNAINLANNAIKFNQNLNIKILKNMEDIQI</sequence>
<reference evidence="1" key="1">
    <citation type="submission" date="2016-08" db="EMBL/GenBank/DDBJ databases">
        <authorList>
            <person name="Ngugi D.K."/>
            <person name="Miyake S."/>
            <person name="Stingl U."/>
        </authorList>
    </citation>
    <scope>NUCLEOTIDE SEQUENCE</scope>
    <source>
        <strain evidence="1">SCG-B11WGA-EpuloA1</strain>
    </source>
</reference>
<keyword evidence="2" id="KW-1185">Reference proteome</keyword>
<name>A0ACC8XF42_9FIRM</name>
<protein>
    <submittedName>
        <fullName evidence="1">Uncharacterized protein</fullName>
    </submittedName>
</protein>
<comment type="caution">
    <text evidence="1">The sequence shown here is derived from an EMBL/GenBank/DDBJ whole genome shotgun (WGS) entry which is preliminary data.</text>
</comment>